<dbReference type="Proteomes" id="UP000033066">
    <property type="component" value="Chromosome"/>
</dbReference>
<dbReference type="PATRIC" id="fig|1434107.4.peg.2159"/>
<organism evidence="2 3">
    <name type="scientific">Methanosarcina barkeri 3</name>
    <dbReference type="NCBI Taxonomy" id="1434107"/>
    <lineage>
        <taxon>Archaea</taxon>
        <taxon>Methanobacteriati</taxon>
        <taxon>Methanobacteriota</taxon>
        <taxon>Stenosarchaea group</taxon>
        <taxon>Methanomicrobia</taxon>
        <taxon>Methanosarcinales</taxon>
        <taxon>Methanosarcinaceae</taxon>
        <taxon>Methanosarcina</taxon>
    </lineage>
</organism>
<feature type="domain" description="N-acetyltransferase" evidence="1">
    <location>
        <begin position="8"/>
        <end position="154"/>
    </location>
</feature>
<dbReference type="SUPFAM" id="SSF55729">
    <property type="entry name" value="Acyl-CoA N-acyltransferases (Nat)"/>
    <property type="match status" value="1"/>
</dbReference>
<dbReference type="Gene3D" id="3.40.630.30">
    <property type="match status" value="1"/>
</dbReference>
<dbReference type="PROSITE" id="PS51186">
    <property type="entry name" value="GNAT"/>
    <property type="match status" value="1"/>
</dbReference>
<dbReference type="Pfam" id="PF00583">
    <property type="entry name" value="Acetyltransf_1"/>
    <property type="match status" value="1"/>
</dbReference>
<keyword evidence="3" id="KW-1185">Reference proteome</keyword>
<proteinExistence type="predicted"/>
<dbReference type="EMBL" id="CP009517">
    <property type="protein sequence ID" value="AKB82249.1"/>
    <property type="molecule type" value="Genomic_DNA"/>
</dbReference>
<dbReference type="KEGG" id="mbak:MSBR3_1671"/>
<reference evidence="2" key="1">
    <citation type="submission" date="2014-07" db="EMBL/GenBank/DDBJ databases">
        <title>Methanogenic archaea and the global carbon cycle.</title>
        <authorList>
            <person name="Henriksen J.R."/>
            <person name="Luke J."/>
            <person name="Reinhart S."/>
            <person name="Benedict M.N."/>
            <person name="Youngblut N.D."/>
            <person name="Metcalf M.E."/>
            <person name="Whitaker R.J."/>
            <person name="Metcalf W.W."/>
        </authorList>
    </citation>
    <scope>NUCLEOTIDE SEQUENCE [LARGE SCALE GENOMIC DNA]</scope>
    <source>
        <strain evidence="2">3</strain>
    </source>
</reference>
<dbReference type="GO" id="GO:0016747">
    <property type="term" value="F:acyltransferase activity, transferring groups other than amino-acyl groups"/>
    <property type="evidence" value="ECO:0007669"/>
    <property type="project" value="InterPro"/>
</dbReference>
<evidence type="ECO:0000313" key="2">
    <source>
        <dbReference type="EMBL" id="AKB82249.1"/>
    </source>
</evidence>
<evidence type="ECO:0000313" key="3">
    <source>
        <dbReference type="Proteomes" id="UP000033066"/>
    </source>
</evidence>
<dbReference type="HOGENOM" id="CLU_096795_0_0_2"/>
<name>A0A0E3WWR8_METBA</name>
<evidence type="ECO:0000259" key="1">
    <source>
        <dbReference type="PROSITE" id="PS51186"/>
    </source>
</evidence>
<sequence length="169" mass="19695">MRDMAEQVEIFRASLEDAIEILTLQKLAYKSEAQIYDDWSIPPLLQTVEEIRNEFSTSVFLKAISEHSIVGSVRSRVIENTCHIGRLIVHPEWQNLGIGTRLMTEVELMHRDVARFELFTGSNSIRNIHLYHKLGYKEFRRELLGSKVELVYLEKIVIGKKKNIGYKNY</sequence>
<dbReference type="CDD" id="cd04301">
    <property type="entry name" value="NAT_SF"/>
    <property type="match status" value="1"/>
</dbReference>
<dbReference type="AlphaFoldDB" id="A0A0E3WWR8"/>
<accession>A0A0E3WWR8</accession>
<gene>
    <name evidence="2" type="ORF">MSBR3_1671</name>
</gene>
<protein>
    <submittedName>
        <fullName evidence="2">Histone acetyltransferase HPA2 and related acetyltransferase</fullName>
    </submittedName>
</protein>
<dbReference type="InterPro" id="IPR000182">
    <property type="entry name" value="GNAT_dom"/>
</dbReference>
<dbReference type="STRING" id="1434107.MSBR3_1671"/>
<dbReference type="InterPro" id="IPR016181">
    <property type="entry name" value="Acyl_CoA_acyltransferase"/>
</dbReference>